<name>A0A5B7CU74_PORTR</name>
<protein>
    <submittedName>
        <fullName evidence="1">Uncharacterized protein</fullName>
    </submittedName>
</protein>
<comment type="caution">
    <text evidence="1">The sequence shown here is derived from an EMBL/GenBank/DDBJ whole genome shotgun (WGS) entry which is preliminary data.</text>
</comment>
<gene>
    <name evidence="1" type="ORF">E2C01_005352</name>
</gene>
<reference evidence="1 2" key="1">
    <citation type="submission" date="2019-05" db="EMBL/GenBank/DDBJ databases">
        <title>Another draft genome of Portunus trituberculatus and its Hox gene families provides insights of decapod evolution.</title>
        <authorList>
            <person name="Jeong J.-H."/>
            <person name="Song I."/>
            <person name="Kim S."/>
            <person name="Choi T."/>
            <person name="Kim D."/>
            <person name="Ryu S."/>
            <person name="Kim W."/>
        </authorList>
    </citation>
    <scope>NUCLEOTIDE SEQUENCE [LARGE SCALE GENOMIC DNA]</scope>
    <source>
        <tissue evidence="1">Muscle</tissue>
    </source>
</reference>
<evidence type="ECO:0000313" key="1">
    <source>
        <dbReference type="EMBL" id="MPC12648.1"/>
    </source>
</evidence>
<dbReference type="EMBL" id="VSRR010000228">
    <property type="protein sequence ID" value="MPC12648.1"/>
    <property type="molecule type" value="Genomic_DNA"/>
</dbReference>
<evidence type="ECO:0000313" key="2">
    <source>
        <dbReference type="Proteomes" id="UP000324222"/>
    </source>
</evidence>
<keyword evidence="2" id="KW-1185">Reference proteome</keyword>
<sequence>MTPPLVDSGAPPHHVTRDLHTLAPYPSLLPSRPSYLPLFFRLFLPNSRQQHLPLLPVPSLRPGHLFLQRIYLPTSPSLSSPSEATYPLDSLV</sequence>
<dbReference type="Proteomes" id="UP000324222">
    <property type="component" value="Unassembled WGS sequence"/>
</dbReference>
<organism evidence="1 2">
    <name type="scientific">Portunus trituberculatus</name>
    <name type="common">Swimming crab</name>
    <name type="synonym">Neptunus trituberculatus</name>
    <dbReference type="NCBI Taxonomy" id="210409"/>
    <lineage>
        <taxon>Eukaryota</taxon>
        <taxon>Metazoa</taxon>
        <taxon>Ecdysozoa</taxon>
        <taxon>Arthropoda</taxon>
        <taxon>Crustacea</taxon>
        <taxon>Multicrustacea</taxon>
        <taxon>Malacostraca</taxon>
        <taxon>Eumalacostraca</taxon>
        <taxon>Eucarida</taxon>
        <taxon>Decapoda</taxon>
        <taxon>Pleocyemata</taxon>
        <taxon>Brachyura</taxon>
        <taxon>Eubrachyura</taxon>
        <taxon>Portunoidea</taxon>
        <taxon>Portunidae</taxon>
        <taxon>Portuninae</taxon>
        <taxon>Portunus</taxon>
    </lineage>
</organism>
<proteinExistence type="predicted"/>
<accession>A0A5B7CU74</accession>
<dbReference type="AlphaFoldDB" id="A0A5B7CU74"/>